<comment type="caution">
    <text evidence="1">The sequence shown here is derived from an EMBL/GenBank/DDBJ whole genome shotgun (WGS) entry which is preliminary data.</text>
</comment>
<keyword evidence="2" id="KW-1185">Reference proteome</keyword>
<gene>
    <name evidence="1" type="ORF">ACFPPD_16925</name>
</gene>
<dbReference type="EMBL" id="JBHSMH010000062">
    <property type="protein sequence ID" value="MFC5470379.1"/>
    <property type="molecule type" value="Genomic_DNA"/>
</dbReference>
<dbReference type="Proteomes" id="UP001596105">
    <property type="component" value="Unassembled WGS sequence"/>
</dbReference>
<proteinExistence type="predicted"/>
<sequence>MVCGEPKVEGMTIVTQFICTSCENEMVRTEVEEEKYSFFVRRMRQLWVKFHA</sequence>
<dbReference type="InterPro" id="IPR019700">
    <property type="entry name" value="Sigma-G_inhibitor_Gin"/>
</dbReference>
<dbReference type="Pfam" id="PF10764">
    <property type="entry name" value="Gin"/>
    <property type="match status" value="1"/>
</dbReference>
<evidence type="ECO:0000313" key="2">
    <source>
        <dbReference type="Proteomes" id="UP001596105"/>
    </source>
</evidence>
<protein>
    <submittedName>
        <fullName evidence="1">Sigma factor G inhibitor Gin</fullName>
    </submittedName>
</protein>
<evidence type="ECO:0000313" key="1">
    <source>
        <dbReference type="EMBL" id="MFC5470379.1"/>
    </source>
</evidence>
<accession>A0ABW0LX79</accession>
<dbReference type="RefSeq" id="WP_378082700.1">
    <property type="nucleotide sequence ID" value="NZ_JBHSMH010000062.1"/>
</dbReference>
<reference evidence="2" key="1">
    <citation type="journal article" date="2019" name="Int. J. Syst. Evol. Microbiol.">
        <title>The Global Catalogue of Microorganisms (GCM) 10K type strain sequencing project: providing services to taxonomists for standard genome sequencing and annotation.</title>
        <authorList>
            <consortium name="The Broad Institute Genomics Platform"/>
            <consortium name="The Broad Institute Genome Sequencing Center for Infectious Disease"/>
            <person name="Wu L."/>
            <person name="Ma J."/>
        </authorList>
    </citation>
    <scope>NUCLEOTIDE SEQUENCE [LARGE SCALE GENOMIC DNA]</scope>
    <source>
        <strain evidence="2">CCUG 57113</strain>
    </source>
</reference>
<name>A0ABW0LX79_9BACL</name>
<organism evidence="1 2">
    <name type="scientific">Cohnella suwonensis</name>
    <dbReference type="NCBI Taxonomy" id="696072"/>
    <lineage>
        <taxon>Bacteria</taxon>
        <taxon>Bacillati</taxon>
        <taxon>Bacillota</taxon>
        <taxon>Bacilli</taxon>
        <taxon>Bacillales</taxon>
        <taxon>Paenibacillaceae</taxon>
        <taxon>Cohnella</taxon>
    </lineage>
</organism>